<feature type="compositionally biased region" description="Basic and acidic residues" evidence="1">
    <location>
        <begin position="505"/>
        <end position="537"/>
    </location>
</feature>
<evidence type="ECO:0000313" key="2">
    <source>
        <dbReference type="EMBL" id="GAW07413.1"/>
    </source>
</evidence>
<feature type="compositionally biased region" description="Basic and acidic residues" evidence="1">
    <location>
        <begin position="549"/>
        <end position="568"/>
    </location>
</feature>
<reference evidence="2 3" key="2">
    <citation type="submission" date="2017-02" db="EMBL/GenBank/DDBJ databases">
        <title>A genome survey and senescence transcriptome analysis in Lentinula edodes.</title>
        <authorList>
            <person name="Sakamoto Y."/>
            <person name="Nakade K."/>
            <person name="Sato S."/>
            <person name="Yoshida Y."/>
            <person name="Miyazaki K."/>
            <person name="Natsume S."/>
            <person name="Konno N."/>
        </authorList>
    </citation>
    <scope>NUCLEOTIDE SEQUENCE [LARGE SCALE GENOMIC DNA]</scope>
    <source>
        <strain evidence="2 3">NBRC 111202</strain>
    </source>
</reference>
<organism evidence="2 3">
    <name type="scientific">Lentinula edodes</name>
    <name type="common">Shiitake mushroom</name>
    <name type="synonym">Lentinus edodes</name>
    <dbReference type="NCBI Taxonomy" id="5353"/>
    <lineage>
        <taxon>Eukaryota</taxon>
        <taxon>Fungi</taxon>
        <taxon>Dikarya</taxon>
        <taxon>Basidiomycota</taxon>
        <taxon>Agaricomycotina</taxon>
        <taxon>Agaricomycetes</taxon>
        <taxon>Agaricomycetidae</taxon>
        <taxon>Agaricales</taxon>
        <taxon>Marasmiineae</taxon>
        <taxon>Omphalotaceae</taxon>
        <taxon>Lentinula</taxon>
    </lineage>
</organism>
<feature type="compositionally biased region" description="Acidic residues" evidence="1">
    <location>
        <begin position="697"/>
        <end position="707"/>
    </location>
</feature>
<accession>A0A1Q3EJN5</accession>
<feature type="compositionally biased region" description="Polar residues" evidence="1">
    <location>
        <begin position="895"/>
        <end position="907"/>
    </location>
</feature>
<evidence type="ECO:0000313" key="3">
    <source>
        <dbReference type="Proteomes" id="UP000188533"/>
    </source>
</evidence>
<reference evidence="2 3" key="1">
    <citation type="submission" date="2016-08" db="EMBL/GenBank/DDBJ databases">
        <authorList>
            <consortium name="Lentinula edodes genome sequencing consortium"/>
            <person name="Sakamoto Y."/>
            <person name="Nakade K."/>
            <person name="Sato S."/>
            <person name="Yoshida Y."/>
            <person name="Miyazaki K."/>
            <person name="Natsume S."/>
            <person name="Konno N."/>
        </authorList>
    </citation>
    <scope>NUCLEOTIDE SEQUENCE [LARGE SCALE GENOMIC DNA]</scope>
    <source>
        <strain evidence="2 3">NBRC 111202</strain>
    </source>
</reference>
<feature type="region of interest" description="Disordered" evidence="1">
    <location>
        <begin position="456"/>
        <end position="613"/>
    </location>
</feature>
<feature type="region of interest" description="Disordered" evidence="1">
    <location>
        <begin position="984"/>
        <end position="1015"/>
    </location>
</feature>
<keyword evidence="3" id="KW-1185">Reference proteome</keyword>
<dbReference type="AlphaFoldDB" id="A0A1Q3EJN5"/>
<sequence length="1254" mass="140685">MAGVIWADMRSAFQNLKTKTRRRHELKPVISKLSSIFVKLESSSLDLPFVAETCVYFRKEFTLLYKTLLLETLQFACALFDCIQSQKQSQKVIKNKFSILQSWEHVQKSILSGILDYLEETQDSDHEINKSIAEYMFPVLCRHFFPSDPSPNYEEIDFELKTTVYIILSDTVKNHKILQKRLRDPKLLGGARFGLEIARARAYLHLEALFELFEKLLPENPDECSLFVDSVFNPALFSRHQELKEIIASLKNQTWEDLFPKVVKTFAQMSVRFPQPISILNATLSNNSPCPSETLFVDQRGLTYNKDVGDAIDTCHIVYHNIVKIRYSRYSQPSILTTTFNFELTAPPTVGKDVPEPEAVTLTVDVPRHERDDFLKALEARGLASRFDQTERKISLAVSDGPLNFSNQPEDPPRSFPEKSRQILKELTPSDTILVPSSSPILPKNAPTAQALNVDLQEPTQGPGKPPKKGRKIVQSDDELEDEPSPKRKPIPLQNRITEQAVVKSENKLSPHNESRKKVDHSSGKENDLLTKRKETPNLHSKKSGFKRKAPEIDKNTDQALKRPRLDPEFNTTSSAKTTRHAKRYGRRERGRTSSPPLAQDSPDDDLDSIPKPIITKTTAKTLGGVTRPGIVAAAMKGRTAKKDVTVPTTKMRPNSKGKAPQKTTTRPKHESVTVEDAKPTRRSARVAGKQTNVDDQQAESVDEAQNEEQFRKASAKMNNSKEETKNPQSRPKAILNKKAPVEKNEAHTVPIYTTPSCQEIESHPPVAPKVTKAKKDKQAPWEMFDSNKQQEDDTNFSPTNPDSVFGGLEEPTSGIDLPVQVLPFEDFDSGYIDLEIPLKVPGPDESSDSDDGPNPDLHRSADPLGPEMIDLTMDSPSPKTANLSTTPSHDHQSRAANLPTTPSPSITEGPEPLKPTSESKPRRIHNPQMTENPRQMPPSHFLERDTPVAKETQIHSSAPLVAPAVLTPLQTFKAIALPRRTHFSDSEQVPSSLPKHTDTDSVPLHHAHSKRGNGLALPKIFPTVASLPQTALDTQKDTQYSTPLRFALERTPLAPPSLKKRVHHQQHVAFSPRPQFPLEMNVLDGRWEPEKHDHVRKLRDAAKSNVDSVVGFAPQKRRTDGGPLRDEKNAEISDIVEILHDIQEVLITKISNRFDSVKKEVRIGRNSILRAAAADIDKMRAESAEHFNAMVDLEAEYASFRRYVVQQLEDLCTIDKDVVGRLTEIVQHHDRHGLSKKFPKSLPAIPACFLNLS</sequence>
<protein>
    <submittedName>
        <fullName evidence="2">Uncharacterized protein</fullName>
    </submittedName>
</protein>
<comment type="caution">
    <text evidence="2">The sequence shown here is derived from an EMBL/GenBank/DDBJ whole genome shotgun (WGS) entry which is preliminary data.</text>
</comment>
<name>A0A1Q3EJN5_LENED</name>
<feature type="compositionally biased region" description="Polar residues" evidence="1">
    <location>
        <begin position="875"/>
        <end position="888"/>
    </location>
</feature>
<dbReference type="EMBL" id="BDGU01000440">
    <property type="protein sequence ID" value="GAW07413.1"/>
    <property type="molecule type" value="Genomic_DNA"/>
</dbReference>
<proteinExistence type="predicted"/>
<feature type="compositionally biased region" description="Basic residues" evidence="1">
    <location>
        <begin position="578"/>
        <end position="590"/>
    </location>
</feature>
<gene>
    <name evidence="2" type="ORF">LENED_009401</name>
</gene>
<feature type="compositionally biased region" description="Basic and acidic residues" evidence="1">
    <location>
        <begin position="668"/>
        <end position="680"/>
    </location>
</feature>
<dbReference type="STRING" id="5353.A0A1Q3EJN5"/>
<feature type="region of interest" description="Disordered" evidence="1">
    <location>
        <begin position="836"/>
        <end position="942"/>
    </location>
</feature>
<feature type="region of interest" description="Disordered" evidence="1">
    <location>
        <begin position="634"/>
        <end position="821"/>
    </location>
</feature>
<feature type="region of interest" description="Disordered" evidence="1">
    <location>
        <begin position="398"/>
        <end position="418"/>
    </location>
</feature>
<evidence type="ECO:0000256" key="1">
    <source>
        <dbReference type="SAM" id="MobiDB-lite"/>
    </source>
</evidence>
<dbReference type="Proteomes" id="UP000188533">
    <property type="component" value="Unassembled WGS sequence"/>
</dbReference>